<evidence type="ECO:0000313" key="7">
    <source>
        <dbReference type="Proteomes" id="UP001152803"/>
    </source>
</evidence>
<comment type="similarity">
    <text evidence="2 3">Belongs to the MINDY deubiquitinase family. FAM63 subfamily.</text>
</comment>
<feature type="compositionally biased region" description="Polar residues" evidence="4">
    <location>
        <begin position="92"/>
        <end position="104"/>
    </location>
</feature>
<feature type="domain" description="MINDY deubiquitinase" evidence="5">
    <location>
        <begin position="263"/>
        <end position="514"/>
    </location>
</feature>
<keyword evidence="7" id="KW-1185">Reference proteome</keyword>
<dbReference type="Pfam" id="PF04424">
    <property type="entry name" value="MINDY_DUB"/>
    <property type="match status" value="1"/>
</dbReference>
<dbReference type="GO" id="GO:1990380">
    <property type="term" value="F:K48-linked deubiquitinase activity"/>
    <property type="evidence" value="ECO:0007669"/>
    <property type="project" value="UniProtKB-UniRule"/>
</dbReference>
<dbReference type="GO" id="GO:0140934">
    <property type="term" value="F:histone deubiquitinase activity"/>
    <property type="evidence" value="ECO:0007669"/>
    <property type="project" value="UniProtKB-UniRule"/>
</dbReference>
<dbReference type="InterPro" id="IPR033979">
    <property type="entry name" value="MINDY_domain"/>
</dbReference>
<dbReference type="GO" id="GO:0004843">
    <property type="term" value="F:cysteine-type deubiquitinase activity"/>
    <property type="evidence" value="ECO:0007669"/>
    <property type="project" value="UniProtKB-UniRule"/>
</dbReference>
<dbReference type="InterPro" id="IPR007518">
    <property type="entry name" value="MINDY"/>
</dbReference>
<dbReference type="OrthoDB" id="10261212at2759"/>
<keyword evidence="3" id="KW-0833">Ubl conjugation pathway</keyword>
<feature type="compositionally biased region" description="Low complexity" evidence="4">
    <location>
        <begin position="582"/>
        <end position="615"/>
    </location>
</feature>
<dbReference type="AlphaFoldDB" id="A0A9Q1CY08"/>
<keyword evidence="3" id="KW-0378">Hydrolase</keyword>
<evidence type="ECO:0000313" key="6">
    <source>
        <dbReference type="EMBL" id="KAJ8252406.1"/>
    </source>
</evidence>
<gene>
    <name evidence="6" type="ORF">COCON_G00217180</name>
</gene>
<reference evidence="6" key="1">
    <citation type="journal article" date="2023" name="Science">
        <title>Genome structures resolve the early diversification of teleost fishes.</title>
        <authorList>
            <person name="Parey E."/>
            <person name="Louis A."/>
            <person name="Montfort J."/>
            <person name="Bouchez O."/>
            <person name="Roques C."/>
            <person name="Iampietro C."/>
            <person name="Lluch J."/>
            <person name="Castinel A."/>
            <person name="Donnadieu C."/>
            <person name="Desvignes T."/>
            <person name="Floi Bucao C."/>
            <person name="Jouanno E."/>
            <person name="Wen M."/>
            <person name="Mejri S."/>
            <person name="Dirks R."/>
            <person name="Jansen H."/>
            <person name="Henkel C."/>
            <person name="Chen W.J."/>
            <person name="Zahm M."/>
            <person name="Cabau C."/>
            <person name="Klopp C."/>
            <person name="Thompson A.W."/>
            <person name="Robinson-Rechavi M."/>
            <person name="Braasch I."/>
            <person name="Lecointre G."/>
            <person name="Bobe J."/>
            <person name="Postlethwait J.H."/>
            <person name="Berthelot C."/>
            <person name="Roest Crollius H."/>
            <person name="Guiguen Y."/>
        </authorList>
    </citation>
    <scope>NUCLEOTIDE SEQUENCE</scope>
    <source>
        <strain evidence="6">Concon-B</strain>
    </source>
</reference>
<dbReference type="EC" id="3.4.19.12" evidence="3"/>
<proteinExistence type="inferred from homology"/>
<dbReference type="GO" id="GO:0036435">
    <property type="term" value="F:K48-linked polyubiquitin modification-dependent protein binding"/>
    <property type="evidence" value="ECO:0007669"/>
    <property type="project" value="UniProtKB-UniRule"/>
</dbReference>
<feature type="region of interest" description="Disordered" evidence="4">
    <location>
        <begin position="89"/>
        <end position="128"/>
    </location>
</feature>
<evidence type="ECO:0000256" key="2">
    <source>
        <dbReference type="ARBA" id="ARBA00006616"/>
    </source>
</evidence>
<dbReference type="GO" id="GO:0006508">
    <property type="term" value="P:proteolysis"/>
    <property type="evidence" value="ECO:0007669"/>
    <property type="project" value="UniProtKB-KW"/>
</dbReference>
<evidence type="ECO:0000256" key="4">
    <source>
        <dbReference type="SAM" id="MobiDB-lite"/>
    </source>
</evidence>
<comment type="catalytic activity">
    <reaction evidence="1 3">
        <text>Thiol-dependent hydrolysis of ester, thioester, amide, peptide and isopeptide bonds formed by the C-terminal Gly of ubiquitin (a 76-residue protein attached to proteins as an intracellular targeting signal).</text>
        <dbReference type="EC" id="3.4.19.12"/>
    </reaction>
</comment>
<accession>A0A9Q1CY08</accession>
<protein>
    <recommendedName>
        <fullName evidence="3">Ubiquitin carboxyl-terminal hydrolase</fullName>
        <ecNumber evidence="3">3.4.19.12</ecNumber>
    </recommendedName>
</protein>
<evidence type="ECO:0000256" key="1">
    <source>
        <dbReference type="ARBA" id="ARBA00000707"/>
    </source>
</evidence>
<evidence type="ECO:0000259" key="5">
    <source>
        <dbReference type="Pfam" id="PF04424"/>
    </source>
</evidence>
<name>A0A9Q1CY08_CONCO</name>
<dbReference type="PANTHER" id="PTHR18063:SF8">
    <property type="entry name" value="UBIQUITIN CARBOXYL-TERMINAL HYDROLASE MINDY-2"/>
    <property type="match status" value="1"/>
</dbReference>
<keyword evidence="3" id="KW-0788">Thiol protease</keyword>
<organism evidence="6 7">
    <name type="scientific">Conger conger</name>
    <name type="common">Conger eel</name>
    <name type="synonym">Muraena conger</name>
    <dbReference type="NCBI Taxonomy" id="82655"/>
    <lineage>
        <taxon>Eukaryota</taxon>
        <taxon>Metazoa</taxon>
        <taxon>Chordata</taxon>
        <taxon>Craniata</taxon>
        <taxon>Vertebrata</taxon>
        <taxon>Euteleostomi</taxon>
        <taxon>Actinopterygii</taxon>
        <taxon>Neopterygii</taxon>
        <taxon>Teleostei</taxon>
        <taxon>Anguilliformes</taxon>
        <taxon>Congridae</taxon>
        <taxon>Conger</taxon>
    </lineage>
</organism>
<comment type="caution">
    <text evidence="6">The sequence shown here is derived from an EMBL/GenBank/DDBJ whole genome shotgun (WGS) entry which is preliminary data.</text>
</comment>
<comment type="function">
    <text evidence="3">Hydrolase that can specifically remove 'Lys-48'-linked conjugated ubiquitin from proteins. Has exodeubiquitinase activity and has a preference for long polyubiquitin chains. May play a regulatory role at the level of protein turnover.</text>
</comment>
<feature type="compositionally biased region" description="Gly residues" evidence="4">
    <location>
        <begin position="621"/>
        <end position="636"/>
    </location>
</feature>
<dbReference type="GO" id="GO:0005829">
    <property type="term" value="C:cytosol"/>
    <property type="evidence" value="ECO:0007669"/>
    <property type="project" value="TreeGrafter"/>
</dbReference>
<evidence type="ECO:0000256" key="3">
    <source>
        <dbReference type="RuleBase" id="RU367139"/>
    </source>
</evidence>
<feature type="region of interest" description="Disordered" evidence="4">
    <location>
        <begin position="571"/>
        <end position="678"/>
    </location>
</feature>
<dbReference type="GO" id="GO:0071108">
    <property type="term" value="P:protein K48-linked deubiquitination"/>
    <property type="evidence" value="ECO:0007669"/>
    <property type="project" value="TreeGrafter"/>
</dbReference>
<feature type="compositionally biased region" description="Basic and acidic residues" evidence="4">
    <location>
        <begin position="650"/>
        <end position="671"/>
    </location>
</feature>
<dbReference type="GO" id="GO:0071944">
    <property type="term" value="C:cell periphery"/>
    <property type="evidence" value="ECO:0007669"/>
    <property type="project" value="TreeGrafter"/>
</dbReference>
<keyword evidence="3" id="KW-0645">Protease</keyword>
<dbReference type="GO" id="GO:0016807">
    <property type="term" value="F:cysteine-type carboxypeptidase activity"/>
    <property type="evidence" value="ECO:0007669"/>
    <property type="project" value="TreeGrafter"/>
</dbReference>
<sequence length="678" mass="73179">MEKNATLHRELGGGAPCSIITGEMGDIKTQELVKGATDCCRNCEPSALNNVTLVTSSASTPTSSTANACSCFHKSEVISEMYDSALKEMQASGETSESADQLSNGMGHRQALTPGNDDGGATSKLENKMDCGSTSVMKESAGTTNVNVQTTGCKTQGRATISPPTTLCPDETSLRNVKLRETISSDHIVSEEALSGSDPSHVGESRSFDSLDSFSNLNSCPSSDLNSEGLEDRVIANALQSDDYGVDGAKASCAKDRGAGQSMYHIKWIKWMKENTPIITQNENGPCPLLAIMNVLLLAWKVKMPPMMEIITAEQLMEYLGDYILEAKPKEISEAQRLNYEQNMSDAMAVLHKLQTGLDVNVKFTGVRVFEYTPECIVFDLLDIPLYHGWLVDPQMGDIVKAVGNCSYNQLVEKIIWCKQSDSSERAGEGLVAEQFLNSTATQLTYHGLCELTSSVQEGELCVFFRNNHFSTMTKFKGQLYLLVTDQGFLTEEKVVWESLHNVDGDGNFCDSEFRLRPPSGPETVYHGQQDQIDQDYLMALSLQQEQSQEQTWEFTPEGMSDLELAKKLQEEEDRRASQFYQEQEQAAAGAEEQGQPQPAGGSTAAGAGEVAAGAAEEEGGGGGEVGGGGGGGGGKASATPSPGKQPGPGERRLKKESKDKDKSCFSDGRRVVGPMDP</sequence>
<dbReference type="EMBL" id="JAFJMO010000017">
    <property type="protein sequence ID" value="KAJ8252406.1"/>
    <property type="molecule type" value="Genomic_DNA"/>
</dbReference>
<dbReference type="Proteomes" id="UP001152803">
    <property type="component" value="Unassembled WGS sequence"/>
</dbReference>
<dbReference type="PANTHER" id="PTHR18063">
    <property type="entry name" value="NF-E2 INDUCIBLE PROTEIN"/>
    <property type="match status" value="1"/>
</dbReference>